<dbReference type="Pfam" id="PF06985">
    <property type="entry name" value="HET"/>
    <property type="match status" value="1"/>
</dbReference>
<proteinExistence type="predicted"/>
<dbReference type="AlphaFoldDB" id="A0A8H7BHP5"/>
<dbReference type="OrthoDB" id="5071163at2759"/>
<accession>A0A8H7BHP5</accession>
<gene>
    <name evidence="2" type="ORF">EC973_002953</name>
</gene>
<evidence type="ECO:0000313" key="2">
    <source>
        <dbReference type="EMBL" id="KAF7722563.1"/>
    </source>
</evidence>
<evidence type="ECO:0000313" key="3">
    <source>
        <dbReference type="Proteomes" id="UP000605846"/>
    </source>
</evidence>
<dbReference type="InterPro" id="IPR052895">
    <property type="entry name" value="HetReg/Transcr_Mod"/>
</dbReference>
<dbReference type="PANTHER" id="PTHR24148:SF64">
    <property type="entry name" value="HETEROKARYON INCOMPATIBILITY DOMAIN-CONTAINING PROTEIN"/>
    <property type="match status" value="1"/>
</dbReference>
<comment type="caution">
    <text evidence="2">The sequence shown here is derived from an EMBL/GenBank/DDBJ whole genome shotgun (WGS) entry which is preliminary data.</text>
</comment>
<reference evidence="2" key="1">
    <citation type="submission" date="2020-01" db="EMBL/GenBank/DDBJ databases">
        <title>Genome Sequencing of Three Apophysomyces-Like Fungal Strains Confirms a Novel Fungal Genus in the Mucoromycota with divergent Burkholderia-like Endosymbiotic Bacteria.</title>
        <authorList>
            <person name="Stajich J.E."/>
            <person name="Macias A.M."/>
            <person name="Carter-House D."/>
            <person name="Lovett B."/>
            <person name="Kasson L.R."/>
            <person name="Berry K."/>
            <person name="Grigoriev I."/>
            <person name="Chang Y."/>
            <person name="Spatafora J."/>
            <person name="Kasson M.T."/>
        </authorList>
    </citation>
    <scope>NUCLEOTIDE SEQUENCE</scope>
    <source>
        <strain evidence="2">NRRL A-21654</strain>
    </source>
</reference>
<feature type="domain" description="Heterokaryon incompatibility" evidence="1">
    <location>
        <begin position="30"/>
        <end position="127"/>
    </location>
</feature>
<keyword evidence="3" id="KW-1185">Reference proteome</keyword>
<sequence>MSEIVLLDTNSDFDNIQCISVPFDEDVPEYCAISYRWGRHCKWEAPTPNYIASITSVSQGNLIKLCKLYRQRIPYLWIDVVCINQADKAHRKMAIKNMDNIYRRAKYIIAVPDLCYCDEYPIMEDVTKEDIEVAIVDFASSFLGFRFDADDPLDELPDIELDPFEYPSEDVWRCLKRYSYLKQQSGNKSNGNAFLNEIMYEWAMRAWVVSERLIGVKDNKLVIHILRHFNLNPGDVVVTILDSYSTKYIDRLYAILPHTHYAHVLQKLVDDDVTVDNDHDLRWLLFDIVDEEDRCELFQVLVDKLQFSDINDHPIKLSPIKPSPCRIDDFNNFADFSGSNCFDYIDEIDYFYVLSFFAKDDTYFLSLNDHFDSAYFFTIEATRTQYGRPVVKVSCPFTIVLVENEHLDMFLCYEQEENSIDSTKEYDGYLCRKSNGVWKLIENTYFELPGAVWRYGEFHILV</sequence>
<evidence type="ECO:0000259" key="1">
    <source>
        <dbReference type="Pfam" id="PF06985"/>
    </source>
</evidence>
<dbReference type="InterPro" id="IPR010730">
    <property type="entry name" value="HET"/>
</dbReference>
<protein>
    <recommendedName>
        <fullName evidence="1">Heterokaryon incompatibility domain-containing protein</fullName>
    </recommendedName>
</protein>
<dbReference type="EMBL" id="JABAYA010000188">
    <property type="protein sequence ID" value="KAF7722563.1"/>
    <property type="molecule type" value="Genomic_DNA"/>
</dbReference>
<dbReference type="Proteomes" id="UP000605846">
    <property type="component" value="Unassembled WGS sequence"/>
</dbReference>
<organism evidence="2 3">
    <name type="scientific">Apophysomyces ossiformis</name>
    <dbReference type="NCBI Taxonomy" id="679940"/>
    <lineage>
        <taxon>Eukaryota</taxon>
        <taxon>Fungi</taxon>
        <taxon>Fungi incertae sedis</taxon>
        <taxon>Mucoromycota</taxon>
        <taxon>Mucoromycotina</taxon>
        <taxon>Mucoromycetes</taxon>
        <taxon>Mucorales</taxon>
        <taxon>Mucorineae</taxon>
        <taxon>Mucoraceae</taxon>
        <taxon>Apophysomyces</taxon>
    </lineage>
</organism>
<dbReference type="PANTHER" id="PTHR24148">
    <property type="entry name" value="ANKYRIN REPEAT DOMAIN-CONTAINING PROTEIN 39 HOMOLOG-RELATED"/>
    <property type="match status" value="1"/>
</dbReference>
<name>A0A8H7BHP5_9FUNG</name>